<evidence type="ECO:0000256" key="4">
    <source>
        <dbReference type="RuleBase" id="RU361153"/>
    </source>
</evidence>
<evidence type="ECO:0000259" key="6">
    <source>
        <dbReference type="Pfam" id="PF00150"/>
    </source>
</evidence>
<evidence type="ECO:0000256" key="1">
    <source>
        <dbReference type="ARBA" id="ARBA00022729"/>
    </source>
</evidence>
<reference evidence="7" key="1">
    <citation type="journal article" date="2014" name="Int. J. Syst. Evol. Microbiol.">
        <title>Complete genome sequence of Corynebacterium casei LMG S-19264T (=DSM 44701T), isolated from a smear-ripened cheese.</title>
        <authorList>
            <consortium name="US DOE Joint Genome Institute (JGI-PGF)"/>
            <person name="Walter F."/>
            <person name="Albersmeier A."/>
            <person name="Kalinowski J."/>
            <person name="Ruckert C."/>
        </authorList>
    </citation>
    <scope>NUCLEOTIDE SEQUENCE</scope>
    <source>
        <strain evidence="7">CGMCC 1.12921</strain>
    </source>
</reference>
<keyword evidence="2 4" id="KW-0378">Hydrolase</keyword>
<dbReference type="GO" id="GO:0005576">
    <property type="term" value="C:extracellular region"/>
    <property type="evidence" value="ECO:0007669"/>
    <property type="project" value="TreeGrafter"/>
</dbReference>
<dbReference type="RefSeq" id="WP_188157917.1">
    <property type="nucleotide sequence ID" value="NZ_BMGH01000001.1"/>
</dbReference>
<sequence length="333" mass="37789">MISTMFRSTLLSTACALTALSAANAAGFETKKCINIGNTLEAPRDASWGNAPDRRYFTAIGKTNIDTVRIPVRWSAYAPDETPYTIEQDWFDTVDEMIGWALEEDLNVILNIHHFDELYENPADYDDKFAALWRQVADHYKEYPDSLYFEILNEPRDALSGEVMQDVLLDGLAAIRETNPERIVIIGGDEWNSIRGLPSIPETPGDENIVHTFHYYDPHEFTHQKAPWAGMPLDRDVDWGTEEERQQVIDDAATAKAHGDKTGYPVFLGEYGVYDQVPLEKRVPWTAMVRETMEEAGVSTCPWAFANTFPVWDRETEEWLPGMKDALGVVETE</sequence>
<dbReference type="GO" id="GO:0009986">
    <property type="term" value="C:cell surface"/>
    <property type="evidence" value="ECO:0007669"/>
    <property type="project" value="TreeGrafter"/>
</dbReference>
<dbReference type="AlphaFoldDB" id="A0A8J2Y897"/>
<feature type="chain" id="PRO_5035188417" evidence="5">
    <location>
        <begin position="26"/>
        <end position="333"/>
    </location>
</feature>
<dbReference type="GO" id="GO:0009251">
    <property type="term" value="P:glucan catabolic process"/>
    <property type="evidence" value="ECO:0007669"/>
    <property type="project" value="TreeGrafter"/>
</dbReference>
<dbReference type="Proteomes" id="UP000613582">
    <property type="component" value="Unassembled WGS sequence"/>
</dbReference>
<dbReference type="InterPro" id="IPR017853">
    <property type="entry name" value="GH"/>
</dbReference>
<accession>A0A8J2Y897</accession>
<dbReference type="PANTHER" id="PTHR31297">
    <property type="entry name" value="GLUCAN ENDO-1,6-BETA-GLUCOSIDASE B"/>
    <property type="match status" value="1"/>
</dbReference>
<evidence type="ECO:0000256" key="3">
    <source>
        <dbReference type="ARBA" id="ARBA00023295"/>
    </source>
</evidence>
<dbReference type="PANTHER" id="PTHR31297:SF17">
    <property type="entry name" value="ENDOGLUCANASE"/>
    <property type="match status" value="1"/>
</dbReference>
<dbReference type="InterPro" id="IPR050386">
    <property type="entry name" value="Glycosyl_hydrolase_5"/>
</dbReference>
<name>A0A8J2Y897_9PROT</name>
<evidence type="ECO:0000256" key="2">
    <source>
        <dbReference type="ARBA" id="ARBA00022801"/>
    </source>
</evidence>
<protein>
    <submittedName>
        <fullName evidence="7">Endoglucanase</fullName>
    </submittedName>
</protein>
<dbReference type="GO" id="GO:0008422">
    <property type="term" value="F:beta-glucosidase activity"/>
    <property type="evidence" value="ECO:0007669"/>
    <property type="project" value="TreeGrafter"/>
</dbReference>
<reference evidence="7" key="2">
    <citation type="submission" date="2020-09" db="EMBL/GenBank/DDBJ databases">
        <authorList>
            <person name="Sun Q."/>
            <person name="Zhou Y."/>
        </authorList>
    </citation>
    <scope>NUCLEOTIDE SEQUENCE</scope>
    <source>
        <strain evidence="7">CGMCC 1.12921</strain>
    </source>
</reference>
<proteinExistence type="inferred from homology"/>
<comment type="caution">
    <text evidence="7">The sequence shown here is derived from an EMBL/GenBank/DDBJ whole genome shotgun (WGS) entry which is preliminary data.</text>
</comment>
<organism evidence="7 8">
    <name type="scientific">Aquisalinus flavus</name>
    <dbReference type="NCBI Taxonomy" id="1526572"/>
    <lineage>
        <taxon>Bacteria</taxon>
        <taxon>Pseudomonadati</taxon>
        <taxon>Pseudomonadota</taxon>
        <taxon>Alphaproteobacteria</taxon>
        <taxon>Parvularculales</taxon>
        <taxon>Parvularculaceae</taxon>
        <taxon>Aquisalinus</taxon>
    </lineage>
</organism>
<evidence type="ECO:0000256" key="5">
    <source>
        <dbReference type="SAM" id="SignalP"/>
    </source>
</evidence>
<comment type="similarity">
    <text evidence="4">Belongs to the glycosyl hydrolase 5 (cellulase A) family.</text>
</comment>
<dbReference type="Gene3D" id="3.20.20.80">
    <property type="entry name" value="Glycosidases"/>
    <property type="match status" value="1"/>
</dbReference>
<gene>
    <name evidence="7" type="ORF">GCM10011342_26920</name>
</gene>
<dbReference type="EMBL" id="BMGH01000001">
    <property type="protein sequence ID" value="GGD16802.1"/>
    <property type="molecule type" value="Genomic_DNA"/>
</dbReference>
<dbReference type="Pfam" id="PF00150">
    <property type="entry name" value="Cellulase"/>
    <property type="match status" value="1"/>
</dbReference>
<dbReference type="InterPro" id="IPR001547">
    <property type="entry name" value="Glyco_hydro_5"/>
</dbReference>
<keyword evidence="8" id="KW-1185">Reference proteome</keyword>
<dbReference type="SUPFAM" id="SSF51445">
    <property type="entry name" value="(Trans)glycosidases"/>
    <property type="match status" value="1"/>
</dbReference>
<keyword evidence="3 4" id="KW-0326">Glycosidase</keyword>
<evidence type="ECO:0000313" key="7">
    <source>
        <dbReference type="EMBL" id="GGD16802.1"/>
    </source>
</evidence>
<dbReference type="InterPro" id="IPR018087">
    <property type="entry name" value="Glyco_hydro_5_CS"/>
</dbReference>
<feature type="domain" description="Glycoside hydrolase family 5" evidence="6">
    <location>
        <begin position="43"/>
        <end position="306"/>
    </location>
</feature>
<keyword evidence="1 5" id="KW-0732">Signal</keyword>
<dbReference type="PROSITE" id="PS00659">
    <property type="entry name" value="GLYCOSYL_HYDROL_F5"/>
    <property type="match status" value="1"/>
</dbReference>
<evidence type="ECO:0000313" key="8">
    <source>
        <dbReference type="Proteomes" id="UP000613582"/>
    </source>
</evidence>
<feature type="signal peptide" evidence="5">
    <location>
        <begin position="1"/>
        <end position="25"/>
    </location>
</feature>